<dbReference type="Gene3D" id="3.20.20.70">
    <property type="entry name" value="Aldolase class I"/>
    <property type="match status" value="1"/>
</dbReference>
<feature type="domain" description="NADH:flavin oxidoreductase/NADH oxidase N-terminal" evidence="1">
    <location>
        <begin position="6"/>
        <end position="333"/>
    </location>
</feature>
<dbReference type="EMBL" id="LT629754">
    <property type="protein sequence ID" value="SDS91864.1"/>
    <property type="molecule type" value="Genomic_DNA"/>
</dbReference>
<proteinExistence type="predicted"/>
<sequence>MKVKSKIFETITIGEHRLKNRIVMAPMTRSRAETNGVPTDIMSAYYSQRASAGLIISEATQISLNGKSYPNTPGIYSKQQIKGWKKVTDGVHEAGGKIFIQLFHGGRISHPDTQGGKIPMAPSEIKPEGAIHTFPFGKKKQFITPRAIESTEIKEIVHQFGVAAKNALDAGFDGIEIHAANGYLIDQFLRDSTNKRTDAYGGSYQNRSRILLEIIQETGKYFNLQHIGVRLSPLNNFNDISDSNPLGLYSYLLEELNSFKLAYVHFVEDGLTSKNLDFFNGVSLTLGKYYNGKVMGNGNYTFERADSEILEGVVDFVSFGKLFISNPDLPKRFMLETEFNIPDENSYYSGGKRGYIDYESLEG</sequence>
<dbReference type="InterPro" id="IPR013785">
    <property type="entry name" value="Aldolase_TIM"/>
</dbReference>
<gene>
    <name evidence="2" type="ORF">SAMN05192545_2352</name>
</gene>
<protein>
    <submittedName>
        <fullName evidence="2">N-ethylmaleimide reductase</fullName>
    </submittedName>
</protein>
<dbReference type="Proteomes" id="UP000199574">
    <property type="component" value="Chromosome I"/>
</dbReference>
<keyword evidence="3" id="KW-1185">Reference proteome</keyword>
<dbReference type="RefSeq" id="WP_091606034.1">
    <property type="nucleotide sequence ID" value="NZ_LT629754.1"/>
</dbReference>
<dbReference type="Pfam" id="PF00724">
    <property type="entry name" value="Oxidored_FMN"/>
    <property type="match status" value="1"/>
</dbReference>
<reference evidence="2 3" key="1">
    <citation type="submission" date="2016-10" db="EMBL/GenBank/DDBJ databases">
        <authorList>
            <person name="Varghese N."/>
            <person name="Submissions S."/>
        </authorList>
    </citation>
    <scope>NUCLEOTIDE SEQUENCE [LARGE SCALE GENOMIC DNA]</scope>
    <source>
        <strain evidence="2 3">MAR_2009_60</strain>
    </source>
</reference>
<evidence type="ECO:0000313" key="2">
    <source>
        <dbReference type="EMBL" id="SDS91864.1"/>
    </source>
</evidence>
<dbReference type="InterPro" id="IPR045247">
    <property type="entry name" value="Oye-like"/>
</dbReference>
<name>A0ABY0UMH8_9FLAO</name>
<evidence type="ECO:0000259" key="1">
    <source>
        <dbReference type="Pfam" id="PF00724"/>
    </source>
</evidence>
<dbReference type="InterPro" id="IPR001155">
    <property type="entry name" value="OxRdtase_FMN_N"/>
</dbReference>
<organism evidence="2 3">
    <name type="scientific">Maribacter dokdonensis</name>
    <dbReference type="NCBI Taxonomy" id="320912"/>
    <lineage>
        <taxon>Bacteria</taxon>
        <taxon>Pseudomonadati</taxon>
        <taxon>Bacteroidota</taxon>
        <taxon>Flavobacteriia</taxon>
        <taxon>Flavobacteriales</taxon>
        <taxon>Flavobacteriaceae</taxon>
        <taxon>Maribacter</taxon>
    </lineage>
</organism>
<dbReference type="CDD" id="cd02933">
    <property type="entry name" value="OYE_like_FMN"/>
    <property type="match status" value="1"/>
</dbReference>
<dbReference type="GeneID" id="90593491"/>
<evidence type="ECO:0000313" key="3">
    <source>
        <dbReference type="Proteomes" id="UP000199574"/>
    </source>
</evidence>
<accession>A0ABY0UMH8</accession>
<dbReference type="SUPFAM" id="SSF51395">
    <property type="entry name" value="FMN-linked oxidoreductases"/>
    <property type="match status" value="1"/>
</dbReference>
<dbReference type="PANTHER" id="PTHR22893">
    <property type="entry name" value="NADH OXIDOREDUCTASE-RELATED"/>
    <property type="match status" value="1"/>
</dbReference>
<dbReference type="PANTHER" id="PTHR22893:SF91">
    <property type="entry name" value="NADPH DEHYDROGENASE 2-RELATED"/>
    <property type="match status" value="1"/>
</dbReference>